<protein>
    <submittedName>
        <fullName evidence="1">G10070 protein</fullName>
    </submittedName>
</protein>
<dbReference type="Proteomes" id="UP001497392">
    <property type="component" value="Unassembled WGS sequence"/>
</dbReference>
<comment type="caution">
    <text evidence="1">The sequence shown here is derived from an EMBL/GenBank/DDBJ whole genome shotgun (WGS) entry which is preliminary data.</text>
</comment>
<keyword evidence="2" id="KW-1185">Reference proteome</keyword>
<organism evidence="1 2">
    <name type="scientific">Coccomyxa viridis</name>
    <dbReference type="NCBI Taxonomy" id="1274662"/>
    <lineage>
        <taxon>Eukaryota</taxon>
        <taxon>Viridiplantae</taxon>
        <taxon>Chlorophyta</taxon>
        <taxon>core chlorophytes</taxon>
        <taxon>Trebouxiophyceae</taxon>
        <taxon>Trebouxiophyceae incertae sedis</taxon>
        <taxon>Coccomyxaceae</taxon>
        <taxon>Coccomyxa</taxon>
    </lineage>
</organism>
<proteinExistence type="predicted"/>
<accession>A0ABP1G4V5</accession>
<name>A0ABP1G4V5_9CHLO</name>
<sequence>MKAGTIKPVIADIPARLTLLIPGTKLLDLPGEVLTLLPTFFTAVEWAKGPSLTCRTLNRMQLPSLTLDLEVYTASKEKIPPLKYGVDPRPGWQMQAACDRREAAGKWAVQRGVRMEGSPYVFALTLDELEYAF</sequence>
<gene>
    <name evidence="1" type="primary">g10070</name>
    <name evidence="1" type="ORF">VP750_LOCUS9063</name>
</gene>
<dbReference type="EMBL" id="CAXHTA020000017">
    <property type="protein sequence ID" value="CAL5227157.1"/>
    <property type="molecule type" value="Genomic_DNA"/>
</dbReference>
<evidence type="ECO:0000313" key="2">
    <source>
        <dbReference type="Proteomes" id="UP001497392"/>
    </source>
</evidence>
<evidence type="ECO:0000313" key="1">
    <source>
        <dbReference type="EMBL" id="CAL5227157.1"/>
    </source>
</evidence>
<reference evidence="1 2" key="1">
    <citation type="submission" date="2024-06" db="EMBL/GenBank/DDBJ databases">
        <authorList>
            <person name="Kraege A."/>
            <person name="Thomma B."/>
        </authorList>
    </citation>
    <scope>NUCLEOTIDE SEQUENCE [LARGE SCALE GENOMIC DNA]</scope>
</reference>